<organism evidence="1 2">
    <name type="scientific">Streptococcus equi subsp. equi (strain 4047)</name>
    <dbReference type="NCBI Taxonomy" id="553482"/>
    <lineage>
        <taxon>Bacteria</taxon>
        <taxon>Bacillati</taxon>
        <taxon>Bacillota</taxon>
        <taxon>Bacilli</taxon>
        <taxon>Lactobacillales</taxon>
        <taxon>Streptococcaceae</taxon>
        <taxon>Streptococcus</taxon>
    </lineage>
</organism>
<gene>
    <name evidence="1" type="ordered locus">SEQ_0172</name>
</gene>
<proteinExistence type="predicted"/>
<accession>C0MBX7</accession>
<evidence type="ECO:0000313" key="2">
    <source>
        <dbReference type="Proteomes" id="UP000001365"/>
    </source>
</evidence>
<dbReference type="HOGENOM" id="CLU_3173539_0_0_9"/>
<dbReference type="RefSeq" id="WP_012678865.1">
    <property type="nucleotide sequence ID" value="NC_012471.1"/>
</dbReference>
<dbReference type="EMBL" id="FM204883">
    <property type="protein sequence ID" value="CAW92167.1"/>
    <property type="molecule type" value="Genomic_DNA"/>
</dbReference>
<name>C0MBX7_STRE4</name>
<evidence type="ECO:0000313" key="1">
    <source>
        <dbReference type="EMBL" id="CAW92167.1"/>
    </source>
</evidence>
<dbReference type="Proteomes" id="UP000001365">
    <property type="component" value="Chromosome"/>
</dbReference>
<protein>
    <submittedName>
        <fullName evidence="1">Hypothetical phage protein</fullName>
    </submittedName>
</protein>
<reference evidence="1 2" key="1">
    <citation type="journal article" date="2009" name="PLoS Pathog.">
        <title>Genomic evidence for the evolution of Streptococcus equi: host restriction, increased virulence, and genetic exchange with human pathogens.</title>
        <authorList>
            <person name="Holden M.T.G."/>
            <person name="Heather Z."/>
            <person name="Paillot R."/>
            <person name="Steward K.F."/>
            <person name="Webb K."/>
            <person name="Ainslie F."/>
            <person name="Jourdan T."/>
            <person name="Bason N.C."/>
            <person name="Holroyd N.E."/>
            <person name="Mungall K."/>
            <person name="Quail M.A."/>
            <person name="Sanders M."/>
            <person name="Simmonds M."/>
            <person name="Willey D."/>
            <person name="Brooks K."/>
            <person name="Aanensen D.M."/>
            <person name="Spratt B.G."/>
            <person name="Jolley K.A."/>
            <person name="Maiden M.C.J."/>
            <person name="Kehoe M."/>
            <person name="Chanter N."/>
            <person name="Bentley S.D."/>
            <person name="Robinson C."/>
            <person name="Maskell D.J."/>
            <person name="Parkhill J."/>
            <person name="Waller A.S."/>
        </authorList>
    </citation>
    <scope>NUCLEOTIDE SEQUENCE [LARGE SCALE GENOMIC DNA]</scope>
    <source>
        <strain evidence="1 2">4047</strain>
    </source>
</reference>
<dbReference type="AlphaFoldDB" id="C0MBX7"/>
<dbReference type="KEGG" id="seu:SEQ_0172"/>
<sequence>MKTYEKDNQVYKVQEGSELEIQLIADGFKEVKKKQGRKTKEDQSGES</sequence>